<protein>
    <submittedName>
        <fullName evidence="1">Uncharacterized protein</fullName>
    </submittedName>
</protein>
<name>A0A0H5DM31_NEIMI</name>
<dbReference type="EMBL" id="CVTF01000005">
    <property type="protein sequence ID" value="CRL92296.1"/>
    <property type="molecule type" value="Genomic_DNA"/>
</dbReference>
<sequence>MSVVFIIFPYLTGFGFVWEGAASASGRRAGCAYMCGSAFGRI</sequence>
<dbReference type="Proteomes" id="UP000182715">
    <property type="component" value="Unassembled WGS sequence"/>
</dbReference>
<accession>A0A0H5DM31</accession>
<dbReference type="AlphaFoldDB" id="A0A0H5DM31"/>
<evidence type="ECO:0000313" key="1">
    <source>
        <dbReference type="EMBL" id="CRL92296.1"/>
    </source>
</evidence>
<reference evidence="1 2" key="1">
    <citation type="submission" date="2014-11" db="EMBL/GenBank/DDBJ databases">
        <authorList>
            <person name="Diene M.Seydina."/>
        </authorList>
    </citation>
    <scope>NUCLEOTIDE SEQUENCE [LARGE SCALE GENOMIC DNA]</scope>
    <source>
        <strain evidence="1 2">Neisseria meningitidis CHUV</strain>
    </source>
</reference>
<organism evidence="1 2">
    <name type="scientific">Neisseria meningitidis serogroup B</name>
    <dbReference type="NCBI Taxonomy" id="491"/>
    <lineage>
        <taxon>Bacteria</taxon>
        <taxon>Pseudomonadati</taxon>
        <taxon>Pseudomonadota</taxon>
        <taxon>Betaproteobacteria</taxon>
        <taxon>Neisseriales</taxon>
        <taxon>Neisseriaceae</taxon>
        <taxon>Neisseria</taxon>
    </lineage>
</organism>
<evidence type="ECO:0000313" key="2">
    <source>
        <dbReference type="Proteomes" id="UP000182715"/>
    </source>
</evidence>
<proteinExistence type="predicted"/>